<organism evidence="1 2">
    <name type="scientific">Pleurodeles waltl</name>
    <name type="common">Iberian ribbed newt</name>
    <dbReference type="NCBI Taxonomy" id="8319"/>
    <lineage>
        <taxon>Eukaryota</taxon>
        <taxon>Metazoa</taxon>
        <taxon>Chordata</taxon>
        <taxon>Craniata</taxon>
        <taxon>Vertebrata</taxon>
        <taxon>Euteleostomi</taxon>
        <taxon>Amphibia</taxon>
        <taxon>Batrachia</taxon>
        <taxon>Caudata</taxon>
        <taxon>Salamandroidea</taxon>
        <taxon>Salamandridae</taxon>
        <taxon>Pleurodelinae</taxon>
        <taxon>Pleurodeles</taxon>
    </lineage>
</organism>
<dbReference type="AlphaFoldDB" id="A0AAV7S8N6"/>
<name>A0AAV7S8N6_PLEWA</name>
<evidence type="ECO:0000313" key="1">
    <source>
        <dbReference type="EMBL" id="KAJ1160226.1"/>
    </source>
</evidence>
<dbReference type="EMBL" id="JANPWB010000008">
    <property type="protein sequence ID" value="KAJ1160226.1"/>
    <property type="molecule type" value="Genomic_DNA"/>
</dbReference>
<accession>A0AAV7S8N6</accession>
<evidence type="ECO:0000313" key="2">
    <source>
        <dbReference type="Proteomes" id="UP001066276"/>
    </source>
</evidence>
<keyword evidence="2" id="KW-1185">Reference proteome</keyword>
<dbReference type="Proteomes" id="UP001066276">
    <property type="component" value="Chromosome 4_2"/>
</dbReference>
<protein>
    <submittedName>
        <fullName evidence="1">Uncharacterized protein</fullName>
    </submittedName>
</protein>
<comment type="caution">
    <text evidence="1">The sequence shown here is derived from an EMBL/GenBank/DDBJ whole genome shotgun (WGS) entry which is preliminary data.</text>
</comment>
<reference evidence="1" key="1">
    <citation type="journal article" date="2022" name="bioRxiv">
        <title>Sequencing and chromosome-scale assembly of the giantPleurodeles waltlgenome.</title>
        <authorList>
            <person name="Brown T."/>
            <person name="Elewa A."/>
            <person name="Iarovenko S."/>
            <person name="Subramanian E."/>
            <person name="Araus A.J."/>
            <person name="Petzold A."/>
            <person name="Susuki M."/>
            <person name="Suzuki K.-i.T."/>
            <person name="Hayashi T."/>
            <person name="Toyoda A."/>
            <person name="Oliveira C."/>
            <person name="Osipova E."/>
            <person name="Leigh N.D."/>
            <person name="Simon A."/>
            <person name="Yun M.H."/>
        </authorList>
    </citation>
    <scope>NUCLEOTIDE SEQUENCE</scope>
    <source>
        <strain evidence="1">20211129_DDA</strain>
        <tissue evidence="1">Liver</tissue>
    </source>
</reference>
<sequence>MAPPCEALQGGNINLPLIRADRTPKVPNLPAVGRRTLVEERISEVGRARAVAPTPPRTLAGVSGLEVKEHPCPLEWLHGRRLWIGNEGEGQTCRPSW</sequence>
<proteinExistence type="predicted"/>
<gene>
    <name evidence="1" type="ORF">NDU88_000728</name>
</gene>